<feature type="signal peptide" evidence="1">
    <location>
        <begin position="1"/>
        <end position="38"/>
    </location>
</feature>
<accession>A0ABV9Z708</accession>
<dbReference type="EMBL" id="JBHSKG010000001">
    <property type="protein sequence ID" value="MFC5136762.1"/>
    <property type="molecule type" value="Genomic_DNA"/>
</dbReference>
<dbReference type="RefSeq" id="WP_378018999.1">
    <property type="nucleotide sequence ID" value="NZ_JBHSKG010000001.1"/>
</dbReference>
<dbReference type="Proteomes" id="UP001596175">
    <property type="component" value="Unassembled WGS sequence"/>
</dbReference>
<comment type="caution">
    <text evidence="2">The sequence shown here is derived from an EMBL/GenBank/DDBJ whole genome shotgun (WGS) entry which is preliminary data.</text>
</comment>
<gene>
    <name evidence="2" type="ORF">ACFPK1_00830</name>
</gene>
<evidence type="ECO:0000256" key="1">
    <source>
        <dbReference type="SAM" id="SignalP"/>
    </source>
</evidence>
<protein>
    <submittedName>
        <fullName evidence="2">F510_1955 family glycosylhydrolase</fullName>
    </submittedName>
</protein>
<keyword evidence="3" id="KW-1185">Reference proteome</keyword>
<reference evidence="3" key="1">
    <citation type="journal article" date="2019" name="Int. J. Syst. Evol. Microbiol.">
        <title>The Global Catalogue of Microorganisms (GCM) 10K type strain sequencing project: providing services to taxonomists for standard genome sequencing and annotation.</title>
        <authorList>
            <consortium name="The Broad Institute Genomics Platform"/>
            <consortium name="The Broad Institute Genome Sequencing Center for Infectious Disease"/>
            <person name="Wu L."/>
            <person name="Ma J."/>
        </authorList>
    </citation>
    <scope>NUCLEOTIDE SEQUENCE [LARGE SCALE GENOMIC DNA]</scope>
    <source>
        <strain evidence="3">XZYJ18</strain>
    </source>
</reference>
<dbReference type="InterPro" id="IPR015943">
    <property type="entry name" value="WD40/YVTN_repeat-like_dom_sf"/>
</dbReference>
<dbReference type="Gene3D" id="2.130.10.10">
    <property type="entry name" value="YVTN repeat-like/Quinoprotein amine dehydrogenase"/>
    <property type="match status" value="2"/>
</dbReference>
<dbReference type="PROSITE" id="PS51257">
    <property type="entry name" value="PROKAR_LIPOPROTEIN"/>
    <property type="match status" value="1"/>
</dbReference>
<dbReference type="NCBIfam" id="NF045728">
    <property type="entry name" value="glycosyl_F510_1955"/>
    <property type="match status" value="1"/>
</dbReference>
<proteinExistence type="predicted"/>
<keyword evidence="1" id="KW-0732">Signal</keyword>
<name>A0ABV9Z708_9PSEU</name>
<evidence type="ECO:0000313" key="2">
    <source>
        <dbReference type="EMBL" id="MFC5136762.1"/>
    </source>
</evidence>
<dbReference type="SUPFAM" id="SSF110296">
    <property type="entry name" value="Oligoxyloglucan reducing end-specific cellobiohydrolase"/>
    <property type="match status" value="1"/>
</dbReference>
<evidence type="ECO:0000313" key="3">
    <source>
        <dbReference type="Proteomes" id="UP001596175"/>
    </source>
</evidence>
<organism evidence="2 3">
    <name type="scientific">Actinomycetospora rhizophila</name>
    <dbReference type="NCBI Taxonomy" id="1416876"/>
    <lineage>
        <taxon>Bacteria</taxon>
        <taxon>Bacillati</taxon>
        <taxon>Actinomycetota</taxon>
        <taxon>Actinomycetes</taxon>
        <taxon>Pseudonocardiales</taxon>
        <taxon>Pseudonocardiaceae</taxon>
        <taxon>Actinomycetospora</taxon>
    </lineage>
</organism>
<dbReference type="InterPro" id="IPR054817">
    <property type="entry name" value="Glycosyl_F510_1955-like"/>
</dbReference>
<feature type="chain" id="PRO_5046831804" evidence="1">
    <location>
        <begin position="39"/>
        <end position="302"/>
    </location>
</feature>
<sequence>MIRPSRVRSCLYRSVSLVVAAVGAALLAGCAGSTPAPAASAAAGSATGHVHGLGVDPADGRTYVATHHGLYRVAATGLEKIGVSATSDRDLMGFLVAGPRVYLSSGHPAPDEAVTRNPLGLVRSTDGGASWQSVALDGEVDFHALDQGRGALYGVDSEGALRTSTNGGTRWESLPAPPALDVAAEPGGAGRVILAVSGGVATSTGAGEPSAGPTSFIVSPSPQLVFLSWAPDGELYGLTPDAQLLASTDGGSTWLPRGSVPGGRPQALTAVGQGRVLAATVGGIHDSRDGGRSFATAVQGPP</sequence>